<dbReference type="InterPro" id="IPR005235">
    <property type="entry name" value="YmdB-like"/>
</dbReference>
<evidence type="ECO:0000256" key="1">
    <source>
        <dbReference type="ARBA" id="ARBA00022723"/>
    </source>
</evidence>
<dbReference type="GO" id="GO:0046872">
    <property type="term" value="F:metal ion binding"/>
    <property type="evidence" value="ECO:0007669"/>
    <property type="project" value="UniProtKB-KW"/>
</dbReference>
<keyword evidence="1" id="KW-0479">Metal-binding</keyword>
<dbReference type="GO" id="GO:0004113">
    <property type="term" value="F:2',3'-cyclic-nucleotide 3'-phosphodiesterase activity"/>
    <property type="evidence" value="ECO:0007669"/>
    <property type="project" value="TreeGrafter"/>
</dbReference>
<reference evidence="4" key="1">
    <citation type="submission" date="2018-05" db="EMBL/GenBank/DDBJ databases">
        <authorList>
            <person name="Lanie J.A."/>
            <person name="Ng W.-L."/>
            <person name="Kazmierczak K.M."/>
            <person name="Andrzejewski T.M."/>
            <person name="Davidsen T.M."/>
            <person name="Wayne K.J."/>
            <person name="Tettelin H."/>
            <person name="Glass J.I."/>
            <person name="Rusch D."/>
            <person name="Podicherti R."/>
            <person name="Tsui H.-C.T."/>
            <person name="Winkler M.E."/>
        </authorList>
    </citation>
    <scope>NUCLEOTIDE SEQUENCE</scope>
</reference>
<keyword evidence="2" id="KW-0378">Hydrolase</keyword>
<dbReference type="InterPro" id="IPR029052">
    <property type="entry name" value="Metallo-depent_PP-like"/>
</dbReference>
<protein>
    <recommendedName>
        <fullName evidence="5">Calcineurin-like phosphoesterase domain-containing protein</fullName>
    </recommendedName>
</protein>
<evidence type="ECO:0000313" key="4">
    <source>
        <dbReference type="EMBL" id="SVB72907.1"/>
    </source>
</evidence>
<accession>A0A382GE66</accession>
<dbReference type="PANTHER" id="PTHR36303">
    <property type="entry name" value="2',3'-CYCLIC-NUCLEOTIDE 2'-PHOSPHODIESTERASE"/>
    <property type="match status" value="1"/>
</dbReference>
<dbReference type="PIRSF" id="PIRSF004789">
    <property type="entry name" value="DR1281"/>
    <property type="match status" value="1"/>
</dbReference>
<dbReference type="SUPFAM" id="SSF56300">
    <property type="entry name" value="Metallo-dependent phosphatases"/>
    <property type="match status" value="1"/>
</dbReference>
<dbReference type="EMBL" id="UINC01054784">
    <property type="protein sequence ID" value="SVB72907.1"/>
    <property type="molecule type" value="Genomic_DNA"/>
</dbReference>
<dbReference type="Pfam" id="PF13277">
    <property type="entry name" value="YmdB"/>
    <property type="match status" value="1"/>
</dbReference>
<evidence type="ECO:0008006" key="5">
    <source>
        <dbReference type="Google" id="ProtNLM"/>
    </source>
</evidence>
<proteinExistence type="predicted"/>
<feature type="non-terminal residue" evidence="4">
    <location>
        <position position="1"/>
    </location>
</feature>
<evidence type="ECO:0000256" key="2">
    <source>
        <dbReference type="ARBA" id="ARBA00022801"/>
    </source>
</evidence>
<dbReference type="AlphaFoldDB" id="A0A382GE66"/>
<keyword evidence="3" id="KW-0408">Iron</keyword>
<dbReference type="FunFam" id="3.60.21.10:FF:000016">
    <property type="entry name" value="Putative metallophosphoesterase"/>
    <property type="match status" value="1"/>
</dbReference>
<name>A0A382GE66_9ZZZZ</name>
<dbReference type="Gene3D" id="3.60.21.10">
    <property type="match status" value="1"/>
</dbReference>
<organism evidence="4">
    <name type="scientific">marine metagenome</name>
    <dbReference type="NCBI Taxonomy" id="408172"/>
    <lineage>
        <taxon>unclassified sequences</taxon>
        <taxon>metagenomes</taxon>
        <taxon>ecological metagenomes</taxon>
    </lineage>
</organism>
<evidence type="ECO:0000256" key="3">
    <source>
        <dbReference type="ARBA" id="ARBA00023004"/>
    </source>
</evidence>
<sequence length="265" mass="29026">VRIIFLGDIVGRAAREEIQNSLPRIKEDHKIDFAIVNGENAAGGFGITEEICNNLFVSGVDCITTGNHLWDQREIINYIDCEQRLLRPANFPNGTPGKGFSIFENEFGNVLVINIMGRLFMDPLDDPFKLIDEILDSNPIGKNNDAIVIDFHGEATSEKVAMGHFCDGRASLVVGTHTHIPTSDYQILPSGTAYQSDAGMCGDYDSVIGMEKTEPIRRFLEKTPGNRFNPAQGEPTLCGVIIETEKNGLSKSIEPIRLGGVLSST</sequence>
<dbReference type="NCBIfam" id="TIGR00282">
    <property type="entry name" value="TIGR00282 family metallophosphoesterase"/>
    <property type="match status" value="1"/>
</dbReference>
<gene>
    <name evidence="4" type="ORF">METZ01_LOCUS225761</name>
</gene>
<dbReference type="PANTHER" id="PTHR36303:SF1">
    <property type="entry name" value="2',3'-CYCLIC-NUCLEOTIDE 2'-PHOSPHODIESTERASE"/>
    <property type="match status" value="1"/>
</dbReference>
<dbReference type="CDD" id="cd07382">
    <property type="entry name" value="MPP_DR1281"/>
    <property type="match status" value="1"/>
</dbReference>